<dbReference type="PANTHER" id="PTHR32089">
    <property type="entry name" value="METHYL-ACCEPTING CHEMOTAXIS PROTEIN MCPB"/>
    <property type="match status" value="1"/>
</dbReference>
<evidence type="ECO:0000259" key="7">
    <source>
        <dbReference type="PROSITE" id="PS50885"/>
    </source>
</evidence>
<dbReference type="AlphaFoldDB" id="R4K9E7"/>
<evidence type="ECO:0000256" key="5">
    <source>
        <dbReference type="SAM" id="Phobius"/>
    </source>
</evidence>
<dbReference type="OrthoDB" id="1672921at2"/>
<dbReference type="PROSITE" id="PS50885">
    <property type="entry name" value="HAMP"/>
    <property type="match status" value="1"/>
</dbReference>
<dbReference type="GO" id="GO:0007165">
    <property type="term" value="P:signal transduction"/>
    <property type="evidence" value="ECO:0007669"/>
    <property type="project" value="UniProtKB-KW"/>
</dbReference>
<name>R4K9E7_9FIRM</name>
<reference evidence="8 9" key="1">
    <citation type="submission" date="2012-01" db="EMBL/GenBank/DDBJ databases">
        <title>Complete sequence of Desulfotomaculum gibsoniae DSM 7213.</title>
        <authorList>
            <consortium name="US DOE Joint Genome Institute"/>
            <person name="Lucas S."/>
            <person name="Han J."/>
            <person name="Lapidus A."/>
            <person name="Cheng J.-F."/>
            <person name="Goodwin L."/>
            <person name="Pitluck S."/>
            <person name="Peters L."/>
            <person name="Ovchinnikova G."/>
            <person name="Teshima H."/>
            <person name="Detter J.C."/>
            <person name="Han C."/>
            <person name="Tapia R."/>
            <person name="Land M."/>
            <person name="Hauser L."/>
            <person name="Kyrpides N."/>
            <person name="Ivanova N."/>
            <person name="Pagani I."/>
            <person name="Parshina S."/>
            <person name="Plugge C."/>
            <person name="Muyzer G."/>
            <person name="Kuever J."/>
            <person name="Ivanova A."/>
            <person name="Nazina T."/>
            <person name="Klenk H.-P."/>
            <person name="Brambilla E."/>
            <person name="Spring S."/>
            <person name="Stams A.F."/>
            <person name="Woyke T."/>
        </authorList>
    </citation>
    <scope>NUCLEOTIDE SEQUENCE [LARGE SCALE GENOMIC DNA]</scope>
    <source>
        <strain evidence="8 9">DSM 7213</strain>
    </source>
</reference>
<evidence type="ECO:0000256" key="3">
    <source>
        <dbReference type="PROSITE-ProRule" id="PRU00284"/>
    </source>
</evidence>
<sequence>MKLKLGAKISLGYVMMLIIVVILGSNAYFNLTSIKKDINNISKASECLILQFQTENTFKDAVASMRGFIAYGDETYYQQTEQSINQVLDNENKLLQIATEEDKPEVQKLIDASSQYRDGLINRLAPAVRAYHNELNAGNEEQADAKFAEMNVITNELIPYTNQLSESIQKLVENNNQIVVQSLNESNSDAAKVITASTVMLFISVIIGIILSATMTRMLKNPILQMVSGANKYADGDLREKIEIRSADELGDLAAALNQMQAGFISIIQKIKDSSSQLSDSAQQLTSQAQQTSAAAAETASTMGEVASTMENVSESTQDVSRQADIASQHADKGFHGIEMITGQMQEISASNIQVNNSVTALGTAIGKIGQFVEVITNIADQTNLLALNAAIEAARAGEAGRGFAVVAEEVRKLAEQSAQSTKEIKQLIKEIQDQADQAEQAMSIGVERVNQGNKVVSEVGESFSEIINAVKELTDQVQNVAAAAQQVSAGVQNVAGTTEEQTAAMEEVSASTEELNKLSAELNNVVMRFKI</sequence>
<feature type="coiled-coil region" evidence="4">
    <location>
        <begin position="411"/>
        <end position="445"/>
    </location>
</feature>
<keyword evidence="5" id="KW-0472">Membrane</keyword>
<dbReference type="CDD" id="cd06225">
    <property type="entry name" value="HAMP"/>
    <property type="match status" value="1"/>
</dbReference>
<dbReference type="GO" id="GO:0006935">
    <property type="term" value="P:chemotaxis"/>
    <property type="evidence" value="ECO:0007669"/>
    <property type="project" value="UniProtKB-ARBA"/>
</dbReference>
<feature type="domain" description="HAMP" evidence="7">
    <location>
        <begin position="217"/>
        <end position="269"/>
    </location>
</feature>
<dbReference type="SMART" id="SM00304">
    <property type="entry name" value="HAMP"/>
    <property type="match status" value="1"/>
</dbReference>
<evidence type="ECO:0000256" key="4">
    <source>
        <dbReference type="SAM" id="Coils"/>
    </source>
</evidence>
<dbReference type="InterPro" id="IPR003660">
    <property type="entry name" value="HAMP_dom"/>
</dbReference>
<protein>
    <submittedName>
        <fullName evidence="8">Methyl-accepting chemotaxis protein</fullName>
    </submittedName>
</protein>
<evidence type="ECO:0000313" key="9">
    <source>
        <dbReference type="Proteomes" id="UP000013520"/>
    </source>
</evidence>
<dbReference type="KEGG" id="dgi:Desgi_0179"/>
<keyword evidence="1 3" id="KW-0807">Transducer</keyword>
<evidence type="ECO:0000313" key="8">
    <source>
        <dbReference type="EMBL" id="AGK99792.1"/>
    </source>
</evidence>
<proteinExistence type="inferred from homology"/>
<keyword evidence="5" id="KW-1133">Transmembrane helix</keyword>
<keyword evidence="5" id="KW-0812">Transmembrane</keyword>
<dbReference type="Pfam" id="PF00672">
    <property type="entry name" value="HAMP"/>
    <property type="match status" value="1"/>
</dbReference>
<dbReference type="CDD" id="cd11386">
    <property type="entry name" value="MCP_signal"/>
    <property type="match status" value="1"/>
</dbReference>
<feature type="transmembrane region" description="Helical" evidence="5">
    <location>
        <begin position="12"/>
        <end position="31"/>
    </location>
</feature>
<evidence type="ECO:0000259" key="6">
    <source>
        <dbReference type="PROSITE" id="PS50111"/>
    </source>
</evidence>
<organism evidence="8 9">
    <name type="scientific">Desulfoscipio gibsoniae DSM 7213</name>
    <dbReference type="NCBI Taxonomy" id="767817"/>
    <lineage>
        <taxon>Bacteria</taxon>
        <taxon>Bacillati</taxon>
        <taxon>Bacillota</taxon>
        <taxon>Clostridia</taxon>
        <taxon>Eubacteriales</taxon>
        <taxon>Desulfallaceae</taxon>
        <taxon>Desulfoscipio</taxon>
    </lineage>
</organism>
<dbReference type="Proteomes" id="UP000013520">
    <property type="component" value="Chromosome"/>
</dbReference>
<feature type="transmembrane region" description="Helical" evidence="5">
    <location>
        <begin position="193"/>
        <end position="216"/>
    </location>
</feature>
<dbReference type="HOGENOM" id="CLU_000445_107_27_9"/>
<keyword evidence="4" id="KW-0175">Coiled coil</keyword>
<gene>
    <name evidence="8" type="ORF">Desgi_0179</name>
</gene>
<dbReference type="Gene3D" id="1.10.287.950">
    <property type="entry name" value="Methyl-accepting chemotaxis protein"/>
    <property type="match status" value="1"/>
</dbReference>
<accession>R4K9E7</accession>
<keyword evidence="9" id="KW-1185">Reference proteome</keyword>
<dbReference type="PANTHER" id="PTHR32089:SF112">
    <property type="entry name" value="LYSOZYME-LIKE PROTEIN-RELATED"/>
    <property type="match status" value="1"/>
</dbReference>
<dbReference type="RefSeq" id="WP_006523255.1">
    <property type="nucleotide sequence ID" value="NC_021184.1"/>
</dbReference>
<dbReference type="eggNOG" id="COG5278">
    <property type="taxonomic scope" value="Bacteria"/>
</dbReference>
<comment type="similarity">
    <text evidence="2">Belongs to the methyl-accepting chemotaxis (MCP) protein family.</text>
</comment>
<feature type="domain" description="Methyl-accepting transducer" evidence="6">
    <location>
        <begin position="267"/>
        <end position="517"/>
    </location>
</feature>
<evidence type="ECO:0000256" key="1">
    <source>
        <dbReference type="ARBA" id="ARBA00023224"/>
    </source>
</evidence>
<dbReference type="SUPFAM" id="SSF58104">
    <property type="entry name" value="Methyl-accepting chemotaxis protein (MCP) signaling domain"/>
    <property type="match status" value="1"/>
</dbReference>
<dbReference type="FunFam" id="1.10.287.950:FF:000001">
    <property type="entry name" value="Methyl-accepting chemotaxis sensory transducer"/>
    <property type="match status" value="1"/>
</dbReference>
<dbReference type="STRING" id="767817.Desgi_0179"/>
<dbReference type="InterPro" id="IPR004089">
    <property type="entry name" value="MCPsignal_dom"/>
</dbReference>
<dbReference type="eggNOG" id="COG0840">
    <property type="taxonomic scope" value="Bacteria"/>
</dbReference>
<dbReference type="Pfam" id="PF00015">
    <property type="entry name" value="MCPsignal"/>
    <property type="match status" value="1"/>
</dbReference>
<dbReference type="EMBL" id="CP003273">
    <property type="protein sequence ID" value="AGK99792.1"/>
    <property type="molecule type" value="Genomic_DNA"/>
</dbReference>
<evidence type="ECO:0000256" key="2">
    <source>
        <dbReference type="ARBA" id="ARBA00029447"/>
    </source>
</evidence>
<dbReference type="GO" id="GO:0016020">
    <property type="term" value="C:membrane"/>
    <property type="evidence" value="ECO:0007669"/>
    <property type="project" value="InterPro"/>
</dbReference>
<dbReference type="SMART" id="SM00283">
    <property type="entry name" value="MA"/>
    <property type="match status" value="1"/>
</dbReference>
<dbReference type="PROSITE" id="PS50111">
    <property type="entry name" value="CHEMOTAXIS_TRANSDUC_2"/>
    <property type="match status" value="1"/>
</dbReference>